<dbReference type="Pfam" id="PF12796">
    <property type="entry name" value="Ank_2"/>
    <property type="match status" value="1"/>
</dbReference>
<evidence type="ECO:0000256" key="1">
    <source>
        <dbReference type="ARBA" id="ARBA00022737"/>
    </source>
</evidence>
<dbReference type="PROSITE" id="PS50225">
    <property type="entry name" value="SOCS"/>
    <property type="match status" value="1"/>
</dbReference>
<feature type="domain" description="SOCS box" evidence="4">
    <location>
        <begin position="350"/>
        <end position="406"/>
    </location>
</feature>
<dbReference type="Proteomes" id="UP000663856">
    <property type="component" value="Unassembled WGS sequence"/>
</dbReference>
<protein>
    <recommendedName>
        <fullName evidence="4">SOCS box domain-containing protein</fullName>
    </recommendedName>
</protein>
<keyword evidence="1" id="KW-0677">Repeat</keyword>
<dbReference type="Gene3D" id="1.25.40.20">
    <property type="entry name" value="Ankyrin repeat-containing domain"/>
    <property type="match status" value="1"/>
</dbReference>
<evidence type="ECO:0000313" key="5">
    <source>
        <dbReference type="EMBL" id="CAF2009484.1"/>
    </source>
</evidence>
<keyword evidence="2 3" id="KW-0040">ANK repeat</keyword>
<dbReference type="PROSITE" id="PS50297">
    <property type="entry name" value="ANK_REP_REGION"/>
    <property type="match status" value="1"/>
</dbReference>
<accession>A0A816MNW1</accession>
<feature type="repeat" description="ANK" evidence="3">
    <location>
        <begin position="203"/>
        <end position="235"/>
    </location>
</feature>
<gene>
    <name evidence="5" type="ORF">WKI299_LOCUS5141</name>
</gene>
<evidence type="ECO:0000256" key="2">
    <source>
        <dbReference type="ARBA" id="ARBA00023043"/>
    </source>
</evidence>
<reference evidence="5" key="1">
    <citation type="submission" date="2021-02" db="EMBL/GenBank/DDBJ databases">
        <authorList>
            <person name="Nowell W R."/>
        </authorList>
    </citation>
    <scope>NUCLEOTIDE SEQUENCE</scope>
</reference>
<dbReference type="PANTHER" id="PTHR24198">
    <property type="entry name" value="ANKYRIN REPEAT AND PROTEIN KINASE DOMAIN-CONTAINING PROTEIN"/>
    <property type="match status" value="1"/>
</dbReference>
<organism evidence="5 6">
    <name type="scientific">Rotaria magnacalcarata</name>
    <dbReference type="NCBI Taxonomy" id="392030"/>
    <lineage>
        <taxon>Eukaryota</taxon>
        <taxon>Metazoa</taxon>
        <taxon>Spiralia</taxon>
        <taxon>Gnathifera</taxon>
        <taxon>Rotifera</taxon>
        <taxon>Eurotatoria</taxon>
        <taxon>Bdelloidea</taxon>
        <taxon>Philodinida</taxon>
        <taxon>Philodinidae</taxon>
        <taxon>Rotaria</taxon>
    </lineage>
</organism>
<dbReference type="AlphaFoldDB" id="A0A816MNW1"/>
<sequence length="526" mass="61029">MKQMFAKISSKYNPVLSEPYPETTENIDALFQAVKNQNYSIISNLLREKKVNSSTVNYTDVSRPSLLIECCKRSDKKLLQIMIKIEKEQLKSSYEDVHGHRAVWYAIENNFLIGIQDLLEHKLIDPNLYDTKTSFTPILQGIERKRTEIVEAFIRAGADPNLPPRNPAHRGLTPLILSIVNGNDEISRFLINSLCSLNQYVEDGYTALHYSVLMSRHPTIISLLKAGARTNVRSIYGVTPMTLAILCDDPYSVKILIEHGYPITRTYPWNEYPFEHAVKIHAEGSAMMIAYLGIELKIKQGNRSSNPLTMAASEGLINLMFLLINMQPQSINQHWIRKRQYPHALYRLKHVQTDLQRMFSNPFRLKQLCRAKISQTIGKFYTEKIIELKKTYPSLSDRHLEYLRYQDVMDPMKHFRPVGKRLAHFEVNGLEFYWDQRTLRYRKLYDDPNRDIKKDKARDEQPKSAIVRLTSVLLKRRQHQQARKQINETKSLTMSSYSSNTITRHASVQLKSAHNAGRGILSKRHR</sequence>
<dbReference type="PANTHER" id="PTHR24198:SF165">
    <property type="entry name" value="ANKYRIN REPEAT-CONTAINING PROTEIN-RELATED"/>
    <property type="match status" value="1"/>
</dbReference>
<dbReference type="SUPFAM" id="SSF48403">
    <property type="entry name" value="Ankyrin repeat"/>
    <property type="match status" value="1"/>
</dbReference>
<dbReference type="InterPro" id="IPR001496">
    <property type="entry name" value="SOCS_box"/>
</dbReference>
<evidence type="ECO:0000259" key="4">
    <source>
        <dbReference type="PROSITE" id="PS50225"/>
    </source>
</evidence>
<dbReference type="EMBL" id="CAJNRF010001450">
    <property type="protein sequence ID" value="CAF2009484.1"/>
    <property type="molecule type" value="Genomic_DNA"/>
</dbReference>
<name>A0A816MNW1_9BILA</name>
<evidence type="ECO:0000256" key="3">
    <source>
        <dbReference type="PROSITE-ProRule" id="PRU00023"/>
    </source>
</evidence>
<evidence type="ECO:0000313" key="6">
    <source>
        <dbReference type="Proteomes" id="UP000663856"/>
    </source>
</evidence>
<comment type="caution">
    <text evidence="5">The sequence shown here is derived from an EMBL/GenBank/DDBJ whole genome shotgun (WGS) entry which is preliminary data.</text>
</comment>
<dbReference type="PROSITE" id="PS50088">
    <property type="entry name" value="ANK_REPEAT"/>
    <property type="match status" value="1"/>
</dbReference>
<proteinExistence type="predicted"/>
<dbReference type="InterPro" id="IPR036770">
    <property type="entry name" value="Ankyrin_rpt-contain_sf"/>
</dbReference>
<dbReference type="SMART" id="SM00248">
    <property type="entry name" value="ANK"/>
    <property type="match status" value="7"/>
</dbReference>
<dbReference type="InterPro" id="IPR002110">
    <property type="entry name" value="Ankyrin_rpt"/>
</dbReference>